<dbReference type="InterPro" id="IPR020806">
    <property type="entry name" value="PKS_PP-bd"/>
</dbReference>
<dbReference type="PROSITE" id="PS50075">
    <property type="entry name" value="CARRIER"/>
    <property type="match status" value="1"/>
</dbReference>
<dbReference type="InterPro" id="IPR009081">
    <property type="entry name" value="PP-bd_ACP"/>
</dbReference>
<evidence type="ECO:0000313" key="4">
    <source>
        <dbReference type="EMBL" id="GIJ44249.1"/>
    </source>
</evidence>
<keyword evidence="1" id="KW-0596">Phosphopantetheine</keyword>
<comment type="caution">
    <text evidence="4">The sequence shown here is derived from an EMBL/GenBank/DDBJ whole genome shotgun (WGS) entry which is preliminary data.</text>
</comment>
<dbReference type="PANTHER" id="PTHR45527:SF1">
    <property type="entry name" value="FATTY ACID SYNTHASE"/>
    <property type="match status" value="1"/>
</dbReference>
<dbReference type="SMART" id="SM00823">
    <property type="entry name" value="PKS_PP"/>
    <property type="match status" value="1"/>
</dbReference>
<organism evidence="4 5">
    <name type="scientific">Virgisporangium aliadipatigenens</name>
    <dbReference type="NCBI Taxonomy" id="741659"/>
    <lineage>
        <taxon>Bacteria</taxon>
        <taxon>Bacillati</taxon>
        <taxon>Actinomycetota</taxon>
        <taxon>Actinomycetes</taxon>
        <taxon>Micromonosporales</taxon>
        <taxon>Micromonosporaceae</taxon>
        <taxon>Virgisporangium</taxon>
    </lineage>
</organism>
<dbReference type="InterPro" id="IPR036736">
    <property type="entry name" value="ACP-like_sf"/>
</dbReference>
<dbReference type="Pfam" id="PF00550">
    <property type="entry name" value="PP-binding"/>
    <property type="match status" value="1"/>
</dbReference>
<keyword evidence="5" id="KW-1185">Reference proteome</keyword>
<evidence type="ECO:0000256" key="2">
    <source>
        <dbReference type="ARBA" id="ARBA00022553"/>
    </source>
</evidence>
<dbReference type="Proteomes" id="UP000619260">
    <property type="component" value="Unassembled WGS sequence"/>
</dbReference>
<keyword evidence="2" id="KW-0597">Phosphoprotein</keyword>
<proteinExistence type="predicted"/>
<accession>A0A8J3YFJ6</accession>
<dbReference type="SUPFAM" id="SSF47336">
    <property type="entry name" value="ACP-like"/>
    <property type="match status" value="1"/>
</dbReference>
<dbReference type="GO" id="GO:0044550">
    <property type="term" value="P:secondary metabolite biosynthetic process"/>
    <property type="evidence" value="ECO:0007669"/>
    <property type="project" value="TreeGrafter"/>
</dbReference>
<sequence length="211" mass="23047">MNLDAVRRALVAHPQVRSAHIEASIDHTDGTLALVAYVVPVEAGADPAEWTEWIARRQDLDGTPLRFVLRETLPVDTFAWVGDGEEPAPAGPADDRPVAPRDVIEEVLIDMWERELGVNPIGVFDSFLELGGHSLAAIRIVNRVRRAFRTELPYDDLLSGPTVAELAKRIVADEVEPGRTARIAAVHLKVRGLSAEQLRQMLTATGGRVGT</sequence>
<evidence type="ECO:0000313" key="5">
    <source>
        <dbReference type="Proteomes" id="UP000619260"/>
    </source>
</evidence>
<dbReference type="InterPro" id="IPR029058">
    <property type="entry name" value="AB_hydrolase_fold"/>
</dbReference>
<evidence type="ECO:0000259" key="3">
    <source>
        <dbReference type="PROSITE" id="PS50075"/>
    </source>
</evidence>
<dbReference type="GO" id="GO:0031177">
    <property type="term" value="F:phosphopantetheine binding"/>
    <property type="evidence" value="ECO:0007669"/>
    <property type="project" value="InterPro"/>
</dbReference>
<dbReference type="EMBL" id="BOPF01000003">
    <property type="protein sequence ID" value="GIJ44249.1"/>
    <property type="molecule type" value="Genomic_DNA"/>
</dbReference>
<dbReference type="PROSITE" id="PS00012">
    <property type="entry name" value="PHOSPHOPANTETHEINE"/>
    <property type="match status" value="1"/>
</dbReference>
<dbReference type="PANTHER" id="PTHR45527">
    <property type="entry name" value="NONRIBOSOMAL PEPTIDE SYNTHETASE"/>
    <property type="match status" value="1"/>
</dbReference>
<name>A0A8J3YFJ6_9ACTN</name>
<dbReference type="GO" id="GO:0043041">
    <property type="term" value="P:amino acid activation for nonribosomal peptide biosynthetic process"/>
    <property type="evidence" value="ECO:0007669"/>
    <property type="project" value="TreeGrafter"/>
</dbReference>
<gene>
    <name evidence="4" type="ORF">Val02_11350</name>
</gene>
<evidence type="ECO:0000256" key="1">
    <source>
        <dbReference type="ARBA" id="ARBA00022450"/>
    </source>
</evidence>
<protein>
    <recommendedName>
        <fullName evidence="3">Carrier domain-containing protein</fullName>
    </recommendedName>
</protein>
<dbReference type="AlphaFoldDB" id="A0A8J3YFJ6"/>
<dbReference type="GO" id="GO:0005829">
    <property type="term" value="C:cytosol"/>
    <property type="evidence" value="ECO:0007669"/>
    <property type="project" value="TreeGrafter"/>
</dbReference>
<reference evidence="4" key="1">
    <citation type="submission" date="2021-01" db="EMBL/GenBank/DDBJ databases">
        <title>Whole genome shotgun sequence of Virgisporangium aliadipatigenens NBRC 105644.</title>
        <authorList>
            <person name="Komaki H."/>
            <person name="Tamura T."/>
        </authorList>
    </citation>
    <scope>NUCLEOTIDE SEQUENCE</scope>
    <source>
        <strain evidence="4">NBRC 105644</strain>
    </source>
</reference>
<dbReference type="Gene3D" id="3.40.50.1820">
    <property type="entry name" value="alpha/beta hydrolase"/>
    <property type="match status" value="1"/>
</dbReference>
<dbReference type="InterPro" id="IPR006162">
    <property type="entry name" value="Ppantetheine_attach_site"/>
</dbReference>
<dbReference type="RefSeq" id="WP_203897813.1">
    <property type="nucleotide sequence ID" value="NZ_BOPF01000003.1"/>
</dbReference>
<feature type="domain" description="Carrier" evidence="3">
    <location>
        <begin position="99"/>
        <end position="174"/>
    </location>
</feature>